<protein>
    <submittedName>
        <fullName evidence="2">Pilus assembly protein PilX</fullName>
    </submittedName>
</protein>
<dbReference type="AlphaFoldDB" id="A0A8J7M2C4"/>
<accession>A0A8J7M2C4</accession>
<feature type="transmembrane region" description="Helical" evidence="1">
    <location>
        <begin position="12"/>
        <end position="33"/>
    </location>
</feature>
<sequence length="205" mass="21360">MKALKNEKGIALVTSLMLTLISLGIIMALLYMISAQTKVSGAHKRYKNSLEASHGGVQLLAKELIPLMITSADPKTTLTSQYAGLSLNMVSNPCITQKLTQPSGTWSAVCGANSTNADPKVSPDVTFTLPAKSGPGYKVYAKIVDTTPGNSDTSGLDLDSGAAVTGGVGSGISPKHLPALYRIETEGESASNPQEKAALTVLYAY</sequence>
<name>A0A8J7M2C4_9BACT</name>
<comment type="caution">
    <text evidence="2">The sequence shown here is derived from an EMBL/GenBank/DDBJ whole genome shotgun (WGS) entry which is preliminary data.</text>
</comment>
<dbReference type="Proteomes" id="UP000636888">
    <property type="component" value="Unassembled WGS sequence"/>
</dbReference>
<organism evidence="2 3">
    <name type="scientific">Geomesophilobacter sediminis</name>
    <dbReference type="NCBI Taxonomy" id="2798584"/>
    <lineage>
        <taxon>Bacteria</taxon>
        <taxon>Pseudomonadati</taxon>
        <taxon>Thermodesulfobacteriota</taxon>
        <taxon>Desulfuromonadia</taxon>
        <taxon>Geobacterales</taxon>
        <taxon>Geobacteraceae</taxon>
        <taxon>Geomesophilobacter</taxon>
    </lineage>
</organism>
<keyword evidence="3" id="KW-1185">Reference proteome</keyword>
<dbReference type="RefSeq" id="WP_199386582.1">
    <property type="nucleotide sequence ID" value="NZ_JAEMHM010000024.1"/>
</dbReference>
<keyword evidence="1" id="KW-0472">Membrane</keyword>
<keyword evidence="1" id="KW-0812">Transmembrane</keyword>
<evidence type="ECO:0000313" key="2">
    <source>
        <dbReference type="EMBL" id="MBJ6727440.1"/>
    </source>
</evidence>
<evidence type="ECO:0000256" key="1">
    <source>
        <dbReference type="SAM" id="Phobius"/>
    </source>
</evidence>
<proteinExistence type="predicted"/>
<keyword evidence="1" id="KW-1133">Transmembrane helix</keyword>
<dbReference type="EMBL" id="JAEMHM010000024">
    <property type="protein sequence ID" value="MBJ6727440.1"/>
    <property type="molecule type" value="Genomic_DNA"/>
</dbReference>
<evidence type="ECO:0000313" key="3">
    <source>
        <dbReference type="Proteomes" id="UP000636888"/>
    </source>
</evidence>
<gene>
    <name evidence="2" type="ORF">JFN93_22225</name>
</gene>
<reference evidence="2" key="1">
    <citation type="submission" date="2020-12" db="EMBL/GenBank/DDBJ databases">
        <title>Geomonas sp. Red875, isolated from river sediment.</title>
        <authorList>
            <person name="Xu Z."/>
            <person name="Zhang Z."/>
            <person name="Masuda Y."/>
            <person name="Itoh H."/>
            <person name="Senoo K."/>
        </authorList>
    </citation>
    <scope>NUCLEOTIDE SEQUENCE</scope>
    <source>
        <strain evidence="2">Red875</strain>
    </source>
</reference>